<dbReference type="SUPFAM" id="SSF53383">
    <property type="entry name" value="PLP-dependent transferases"/>
    <property type="match status" value="1"/>
</dbReference>
<keyword evidence="4" id="KW-1185">Reference proteome</keyword>
<dbReference type="InterPro" id="IPR000192">
    <property type="entry name" value="Aminotrans_V_dom"/>
</dbReference>
<accession>A0A165FQE2</accession>
<dbReference type="GeneID" id="63821056"/>
<dbReference type="Pfam" id="PF00266">
    <property type="entry name" value="Aminotran_5"/>
    <property type="match status" value="1"/>
</dbReference>
<dbReference type="RefSeq" id="XP_040767061.1">
    <property type="nucleotide sequence ID" value="XM_040904026.1"/>
</dbReference>
<dbReference type="Gene3D" id="3.90.1150.10">
    <property type="entry name" value="Aspartate Aminotransferase, domain 1"/>
    <property type="match status" value="1"/>
</dbReference>
<reference evidence="3 4" key="1">
    <citation type="journal article" date="2016" name="Mol. Biol. Evol.">
        <title>Comparative Genomics of Early-Diverging Mushroom-Forming Fungi Provides Insights into the Origins of Lignocellulose Decay Capabilities.</title>
        <authorList>
            <person name="Nagy L.G."/>
            <person name="Riley R."/>
            <person name="Tritt A."/>
            <person name="Adam C."/>
            <person name="Daum C."/>
            <person name="Floudas D."/>
            <person name="Sun H."/>
            <person name="Yadav J.S."/>
            <person name="Pangilinan J."/>
            <person name="Larsson K.H."/>
            <person name="Matsuura K."/>
            <person name="Barry K."/>
            <person name="Labutti K."/>
            <person name="Kuo R."/>
            <person name="Ohm R.A."/>
            <person name="Bhattacharya S.S."/>
            <person name="Shirouzu T."/>
            <person name="Yoshinaga Y."/>
            <person name="Martin F.M."/>
            <person name="Grigoriev I.V."/>
            <person name="Hibbett D.S."/>
        </authorList>
    </citation>
    <scope>NUCLEOTIDE SEQUENCE [LARGE SCALE GENOMIC DNA]</scope>
    <source>
        <strain evidence="3 4">93-53</strain>
    </source>
</reference>
<protein>
    <submittedName>
        <fullName evidence="3">PLP-dependent transferase</fullName>
    </submittedName>
</protein>
<dbReference type="PANTHER" id="PTHR43092">
    <property type="entry name" value="L-CYSTEINE DESULFHYDRASE"/>
    <property type="match status" value="1"/>
</dbReference>
<dbReference type="InParanoid" id="A0A165FQE2"/>
<evidence type="ECO:0000313" key="3">
    <source>
        <dbReference type="EMBL" id="KZT09321.1"/>
    </source>
</evidence>
<dbReference type="FunCoup" id="A0A165FQE2">
    <property type="interactions" value="15"/>
</dbReference>
<name>A0A165FQE2_9APHY</name>
<dbReference type="OrthoDB" id="5978656at2759"/>
<sequence length="421" mass="47167">MSAPPEFGHALLPHFALDQEFVNLNHGSFGALPKPVLEECNKMTLEIEANPDYFLRMEFEPRLNQLRERIAKLLGADRDEVVFVPSVANGMNTVLRNFEWNEGDILVPTSTTFDSITRAVKYISGQRPYPSVSTFTLTFPETHAQILINFREHLRSLKRGPNSKVVAVLDSIVSGPGVYVPWREMVQVCREEGVYSVIDAAHSAGQEVDIELHKADPDFFVASLHKWLYAKRACAILYVPKRNQHIIKTSLPTACNYNALTPNASASAFVAEFLWFGAIDVVPALSNGPALDFREWLGGEKKINDYCRSLALAGGKRLAEVMGTTILDSPNHGELILNMVSVEIPFPIEIKPSPQLYGMFLTKLMKEHKVYATTFPHNGKWWTRASAQVYNDISDFERLGKALLVVCKEIVDTLKAEGLYQ</sequence>
<dbReference type="InterPro" id="IPR015421">
    <property type="entry name" value="PyrdxlP-dep_Trfase_major"/>
</dbReference>
<dbReference type="EMBL" id="KV427612">
    <property type="protein sequence ID" value="KZT09321.1"/>
    <property type="molecule type" value="Genomic_DNA"/>
</dbReference>
<dbReference type="AlphaFoldDB" id="A0A165FQE2"/>
<dbReference type="InterPro" id="IPR015424">
    <property type="entry name" value="PyrdxlP-dep_Trfase"/>
</dbReference>
<evidence type="ECO:0000259" key="2">
    <source>
        <dbReference type="Pfam" id="PF00266"/>
    </source>
</evidence>
<dbReference type="STRING" id="1314785.A0A165FQE2"/>
<dbReference type="InterPro" id="IPR015422">
    <property type="entry name" value="PyrdxlP-dep_Trfase_small"/>
</dbReference>
<feature type="domain" description="Aminotransferase class V" evidence="2">
    <location>
        <begin position="32"/>
        <end position="328"/>
    </location>
</feature>
<dbReference type="Proteomes" id="UP000076871">
    <property type="component" value="Unassembled WGS sequence"/>
</dbReference>
<organism evidence="3 4">
    <name type="scientific">Laetiporus sulphureus 93-53</name>
    <dbReference type="NCBI Taxonomy" id="1314785"/>
    <lineage>
        <taxon>Eukaryota</taxon>
        <taxon>Fungi</taxon>
        <taxon>Dikarya</taxon>
        <taxon>Basidiomycota</taxon>
        <taxon>Agaricomycotina</taxon>
        <taxon>Agaricomycetes</taxon>
        <taxon>Polyporales</taxon>
        <taxon>Laetiporus</taxon>
    </lineage>
</organism>
<dbReference type="PANTHER" id="PTHR43092:SF2">
    <property type="entry name" value="HERCYNYLCYSTEINE SULFOXIDE LYASE"/>
    <property type="match status" value="1"/>
</dbReference>
<gene>
    <name evidence="3" type="ORF">LAESUDRAFT_647026</name>
</gene>
<evidence type="ECO:0000313" key="4">
    <source>
        <dbReference type="Proteomes" id="UP000076871"/>
    </source>
</evidence>
<keyword evidence="3" id="KW-0808">Transferase</keyword>
<proteinExistence type="predicted"/>
<dbReference type="Gene3D" id="3.40.640.10">
    <property type="entry name" value="Type I PLP-dependent aspartate aminotransferase-like (Major domain)"/>
    <property type="match status" value="1"/>
</dbReference>
<evidence type="ECO:0000256" key="1">
    <source>
        <dbReference type="ARBA" id="ARBA00022898"/>
    </source>
</evidence>
<keyword evidence="1" id="KW-0663">Pyridoxal phosphate</keyword>
<dbReference type="GO" id="GO:0016740">
    <property type="term" value="F:transferase activity"/>
    <property type="evidence" value="ECO:0007669"/>
    <property type="project" value="UniProtKB-KW"/>
</dbReference>